<keyword evidence="7 9" id="KW-0129">CBS domain</keyword>
<dbReference type="InterPro" id="IPR044751">
    <property type="entry name" value="Ion_transp-like_CBS"/>
</dbReference>
<dbReference type="Pfam" id="PF00571">
    <property type="entry name" value="CBS"/>
    <property type="match status" value="2"/>
</dbReference>
<feature type="region of interest" description="Disordered" evidence="10">
    <location>
        <begin position="412"/>
        <end position="448"/>
    </location>
</feature>
<keyword evidence="3" id="KW-1003">Cell membrane</keyword>
<feature type="transmembrane region" description="Helical" evidence="11">
    <location>
        <begin position="6"/>
        <end position="28"/>
    </location>
</feature>
<dbReference type="PROSITE" id="PS51371">
    <property type="entry name" value="CBS"/>
    <property type="match status" value="2"/>
</dbReference>
<dbReference type="AlphaFoldDB" id="A0A1G6RZ43"/>
<dbReference type="PANTHER" id="PTHR22777">
    <property type="entry name" value="HEMOLYSIN-RELATED"/>
    <property type="match status" value="1"/>
</dbReference>
<evidence type="ECO:0000256" key="7">
    <source>
        <dbReference type="ARBA" id="ARBA00023122"/>
    </source>
</evidence>
<dbReference type="EMBL" id="FMYH01000005">
    <property type="protein sequence ID" value="SDD09693.1"/>
    <property type="molecule type" value="Genomic_DNA"/>
</dbReference>
<dbReference type="SMART" id="SM01091">
    <property type="entry name" value="CorC_HlyC"/>
    <property type="match status" value="1"/>
</dbReference>
<comment type="similarity">
    <text evidence="2">Belongs to the UPF0053 family.</text>
</comment>
<evidence type="ECO:0000256" key="1">
    <source>
        <dbReference type="ARBA" id="ARBA00004651"/>
    </source>
</evidence>
<dbReference type="PANTHER" id="PTHR22777:SF32">
    <property type="entry name" value="UPF0053 INNER MEMBRANE PROTEIN YFJD"/>
    <property type="match status" value="1"/>
</dbReference>
<feature type="domain" description="CBS" evidence="12">
    <location>
        <begin position="269"/>
        <end position="326"/>
    </location>
</feature>
<evidence type="ECO:0000313" key="14">
    <source>
        <dbReference type="Proteomes" id="UP000199039"/>
    </source>
</evidence>
<accession>A0A1G6RZ43</accession>
<evidence type="ECO:0000256" key="3">
    <source>
        <dbReference type="ARBA" id="ARBA00022475"/>
    </source>
</evidence>
<dbReference type="RefSeq" id="WP_093184122.1">
    <property type="nucleotide sequence ID" value="NZ_FMYH01000005.1"/>
</dbReference>
<feature type="transmembrane region" description="Helical" evidence="11">
    <location>
        <begin position="95"/>
        <end position="117"/>
    </location>
</feature>
<dbReference type="Pfam" id="PF01595">
    <property type="entry name" value="CNNM"/>
    <property type="match status" value="1"/>
</dbReference>
<dbReference type="InterPro" id="IPR002550">
    <property type="entry name" value="CNNM"/>
</dbReference>
<dbReference type="CDD" id="cd04590">
    <property type="entry name" value="CBS_pair_CorC_HlyC_assoc"/>
    <property type="match status" value="1"/>
</dbReference>
<dbReference type="SUPFAM" id="SSF54631">
    <property type="entry name" value="CBS-domain pair"/>
    <property type="match status" value="1"/>
</dbReference>
<comment type="subcellular location">
    <subcellularLocation>
        <location evidence="1">Cell membrane</location>
        <topology evidence="1">Multi-pass membrane protein</topology>
    </subcellularLocation>
</comment>
<evidence type="ECO:0000259" key="12">
    <source>
        <dbReference type="PROSITE" id="PS51371"/>
    </source>
</evidence>
<dbReference type="Gene3D" id="3.10.580.10">
    <property type="entry name" value="CBS-domain"/>
    <property type="match status" value="1"/>
</dbReference>
<dbReference type="OrthoDB" id="110231at2"/>
<keyword evidence="5" id="KW-0677">Repeat</keyword>
<sequence length="448" mass="48058">MTVSGHAPVGLLIFLAVLGIALAAILSAGEAAVIRISRSAVGEIVENSKNSAARIQRVTADPGQTAASAAFVRVFAEMLATACITVSLASVVEQWWLVLILAVLISAIVSLVIVRISPRSLGRNRPAQTLVLLSRVLAAVLTVAGGVTRLTSSARANLEADDSHELRDMVDRVNDSDVIEDEERMMLRSVFELGSTLTREVMVPRTDMVTCAAYTPLPKALALFLRSGFSRVPVIGDSVDDLLGVVYFKDVVRVLNDAEGGENRTVATVMRPATFVPESKPVDDLMREMQVSSSHMALVVDEYGGIAGLVTIEDAIEEIVGEVTDEHDTAAPEVEEISSGLFRVPSRLPIDSLGELFDLEIDDDDVDTTGGLLAKTLGKVALPGATADVHGLHLVAEHVEGRRRQLATVLVSRSAEGEPETTQERRVLDDHRASEDRRVSADQQETDS</sequence>
<dbReference type="Gene3D" id="3.30.465.10">
    <property type="match status" value="1"/>
</dbReference>
<dbReference type="Proteomes" id="UP000199039">
    <property type="component" value="Unassembled WGS sequence"/>
</dbReference>
<evidence type="ECO:0000313" key="13">
    <source>
        <dbReference type="EMBL" id="SDD09693.1"/>
    </source>
</evidence>
<feature type="transmembrane region" description="Helical" evidence="11">
    <location>
        <begin position="70"/>
        <end position="89"/>
    </location>
</feature>
<evidence type="ECO:0000256" key="5">
    <source>
        <dbReference type="ARBA" id="ARBA00022737"/>
    </source>
</evidence>
<feature type="compositionally biased region" description="Basic and acidic residues" evidence="10">
    <location>
        <begin position="422"/>
        <end position="440"/>
    </location>
</feature>
<keyword evidence="8 11" id="KW-0472">Membrane</keyword>
<dbReference type="InterPro" id="IPR016169">
    <property type="entry name" value="FAD-bd_PCMH_sub2"/>
</dbReference>
<protein>
    <submittedName>
        <fullName evidence="13">Hemolysin, contains CBS domains</fullName>
    </submittedName>
</protein>
<evidence type="ECO:0000256" key="4">
    <source>
        <dbReference type="ARBA" id="ARBA00022692"/>
    </source>
</evidence>
<evidence type="ECO:0000256" key="8">
    <source>
        <dbReference type="ARBA" id="ARBA00023136"/>
    </source>
</evidence>
<evidence type="ECO:0000256" key="6">
    <source>
        <dbReference type="ARBA" id="ARBA00022989"/>
    </source>
</evidence>
<dbReference type="FunFam" id="3.10.580.10:FF:000002">
    <property type="entry name" value="Magnesium/cobalt efflux protein CorC"/>
    <property type="match status" value="1"/>
</dbReference>
<organism evidence="13 14">
    <name type="scientific">Sanguibacter gelidistatuariae</name>
    <dbReference type="NCBI Taxonomy" id="1814289"/>
    <lineage>
        <taxon>Bacteria</taxon>
        <taxon>Bacillati</taxon>
        <taxon>Actinomycetota</taxon>
        <taxon>Actinomycetes</taxon>
        <taxon>Micrococcales</taxon>
        <taxon>Sanguibacteraceae</taxon>
        <taxon>Sanguibacter</taxon>
    </lineage>
</organism>
<dbReference type="InterPro" id="IPR046342">
    <property type="entry name" value="CBS_dom_sf"/>
</dbReference>
<keyword evidence="6 11" id="KW-1133">Transmembrane helix</keyword>
<feature type="domain" description="CBS" evidence="12">
    <location>
        <begin position="202"/>
        <end position="263"/>
    </location>
</feature>
<dbReference type="Pfam" id="PF03471">
    <property type="entry name" value="CorC_HlyC"/>
    <property type="match status" value="1"/>
</dbReference>
<evidence type="ECO:0000256" key="9">
    <source>
        <dbReference type="PROSITE-ProRule" id="PRU00703"/>
    </source>
</evidence>
<evidence type="ECO:0000256" key="10">
    <source>
        <dbReference type="SAM" id="MobiDB-lite"/>
    </source>
</evidence>
<dbReference type="SUPFAM" id="SSF56176">
    <property type="entry name" value="FAD-binding/transporter-associated domain-like"/>
    <property type="match status" value="1"/>
</dbReference>
<proteinExistence type="inferred from homology"/>
<dbReference type="GO" id="GO:0050660">
    <property type="term" value="F:flavin adenine dinucleotide binding"/>
    <property type="evidence" value="ECO:0007669"/>
    <property type="project" value="InterPro"/>
</dbReference>
<evidence type="ECO:0000256" key="11">
    <source>
        <dbReference type="SAM" id="Phobius"/>
    </source>
</evidence>
<reference evidence="13 14" key="1">
    <citation type="submission" date="2016-09" db="EMBL/GenBank/DDBJ databases">
        <authorList>
            <person name="Capua I."/>
            <person name="De Benedictis P."/>
            <person name="Joannis T."/>
            <person name="Lombin L.H."/>
            <person name="Cattoli G."/>
        </authorList>
    </citation>
    <scope>NUCLEOTIDE SEQUENCE [LARGE SCALE GENOMIC DNA]</scope>
    <source>
        <strain evidence="13 14">ISLP-3</strain>
    </source>
</reference>
<dbReference type="STRING" id="1814289.SAMN05216410_2816"/>
<dbReference type="InterPro" id="IPR000644">
    <property type="entry name" value="CBS_dom"/>
</dbReference>
<keyword evidence="4 11" id="KW-0812">Transmembrane</keyword>
<keyword evidence="14" id="KW-1185">Reference proteome</keyword>
<dbReference type="SMART" id="SM00116">
    <property type="entry name" value="CBS"/>
    <property type="match status" value="2"/>
</dbReference>
<evidence type="ECO:0000256" key="2">
    <source>
        <dbReference type="ARBA" id="ARBA00006337"/>
    </source>
</evidence>
<gene>
    <name evidence="13" type="ORF">SAMN05216410_2816</name>
</gene>
<name>A0A1G6RZ43_9MICO</name>
<dbReference type="GO" id="GO:0005886">
    <property type="term" value="C:plasma membrane"/>
    <property type="evidence" value="ECO:0007669"/>
    <property type="project" value="UniProtKB-SubCell"/>
</dbReference>
<feature type="transmembrane region" description="Helical" evidence="11">
    <location>
        <begin position="129"/>
        <end position="147"/>
    </location>
</feature>
<dbReference type="InterPro" id="IPR036318">
    <property type="entry name" value="FAD-bd_PCMH-like_sf"/>
</dbReference>
<dbReference type="InterPro" id="IPR005170">
    <property type="entry name" value="Transptr-assoc_dom"/>
</dbReference>